<sequence length="162" mass="18632">MDFTIRKAKETDAHAIAEILQELGWHDWVNSNPHDKVVSQIQRHICMCARDDSHSVYVAESQRGVIGYITVHWIPCLFIEKLRGYVSDLFVQRDSRGQGVGTRLLAVVISEAQLRRCHSITALTRRERESYKKGFYAKQGWVERGNVVDFIYELPPTTSLKS</sequence>
<evidence type="ECO:0000256" key="1">
    <source>
        <dbReference type="ARBA" id="ARBA00022679"/>
    </source>
</evidence>
<dbReference type="Pfam" id="PF00583">
    <property type="entry name" value="Acetyltransf_1"/>
    <property type="match status" value="1"/>
</dbReference>
<dbReference type="GO" id="GO:0016747">
    <property type="term" value="F:acyltransferase activity, transferring groups other than amino-acyl groups"/>
    <property type="evidence" value="ECO:0007669"/>
    <property type="project" value="InterPro"/>
</dbReference>
<dbReference type="InterPro" id="IPR016181">
    <property type="entry name" value="Acyl_CoA_acyltransferase"/>
</dbReference>
<name>A0A9Q5ZH15_NOSLI</name>
<protein>
    <recommendedName>
        <fullName evidence="3">N-acetyltransferase domain-containing protein</fullName>
    </recommendedName>
</protein>
<dbReference type="AlphaFoldDB" id="A0A9Q5ZH15"/>
<evidence type="ECO:0000313" key="5">
    <source>
        <dbReference type="Proteomes" id="UP000222310"/>
    </source>
</evidence>
<reference evidence="4 5" key="1">
    <citation type="submission" date="2015-02" db="EMBL/GenBank/DDBJ databases">
        <title>Nostoc linckia genome annotation.</title>
        <authorList>
            <person name="Zhou Z."/>
        </authorList>
    </citation>
    <scope>NUCLEOTIDE SEQUENCE [LARGE SCALE GENOMIC DNA]</scope>
    <source>
        <strain evidence="5">z8</strain>
    </source>
</reference>
<dbReference type="SUPFAM" id="SSF55729">
    <property type="entry name" value="Acyl-CoA N-acyltransferases (Nat)"/>
    <property type="match status" value="1"/>
</dbReference>
<evidence type="ECO:0000259" key="3">
    <source>
        <dbReference type="PROSITE" id="PS51186"/>
    </source>
</evidence>
<dbReference type="Gene3D" id="3.40.630.30">
    <property type="match status" value="1"/>
</dbReference>
<comment type="caution">
    <text evidence="4">The sequence shown here is derived from an EMBL/GenBank/DDBJ whole genome shotgun (WGS) entry which is preliminary data.</text>
</comment>
<dbReference type="EMBL" id="LAHD01000002">
    <property type="protein sequence ID" value="PHK07229.1"/>
    <property type="molecule type" value="Genomic_DNA"/>
</dbReference>
<dbReference type="PANTHER" id="PTHR43877">
    <property type="entry name" value="AMINOALKYLPHOSPHONATE N-ACETYLTRANSFERASE-RELATED-RELATED"/>
    <property type="match status" value="1"/>
</dbReference>
<dbReference type="Proteomes" id="UP000222310">
    <property type="component" value="Unassembled WGS sequence"/>
</dbReference>
<dbReference type="RefSeq" id="WP_099065908.1">
    <property type="nucleotide sequence ID" value="NZ_LAHD01000002.1"/>
</dbReference>
<accession>A0A9Q5ZH15</accession>
<evidence type="ECO:0000256" key="2">
    <source>
        <dbReference type="ARBA" id="ARBA00023315"/>
    </source>
</evidence>
<dbReference type="GeneID" id="57092099"/>
<proteinExistence type="predicted"/>
<dbReference type="InterPro" id="IPR000182">
    <property type="entry name" value="GNAT_dom"/>
</dbReference>
<keyword evidence="2" id="KW-0012">Acyltransferase</keyword>
<dbReference type="CDD" id="cd04301">
    <property type="entry name" value="NAT_SF"/>
    <property type="match status" value="1"/>
</dbReference>
<organism evidence="4 5">
    <name type="scientific">Nostoc linckia z8</name>
    <dbReference type="NCBI Taxonomy" id="1628746"/>
    <lineage>
        <taxon>Bacteria</taxon>
        <taxon>Bacillati</taxon>
        <taxon>Cyanobacteriota</taxon>
        <taxon>Cyanophyceae</taxon>
        <taxon>Nostocales</taxon>
        <taxon>Nostocaceae</taxon>
        <taxon>Nostoc</taxon>
    </lineage>
</organism>
<keyword evidence="1" id="KW-0808">Transferase</keyword>
<gene>
    <name evidence="4" type="ORF">VF08_01095</name>
</gene>
<feature type="domain" description="N-acetyltransferase" evidence="3">
    <location>
        <begin position="3"/>
        <end position="161"/>
    </location>
</feature>
<dbReference type="PROSITE" id="PS51186">
    <property type="entry name" value="GNAT"/>
    <property type="match status" value="1"/>
</dbReference>
<dbReference type="InterPro" id="IPR050832">
    <property type="entry name" value="Bact_Acetyltransf"/>
</dbReference>
<evidence type="ECO:0000313" key="4">
    <source>
        <dbReference type="EMBL" id="PHK07229.1"/>
    </source>
</evidence>